<comment type="caution">
    <text evidence="7">The sequence shown here is derived from an EMBL/GenBank/DDBJ whole genome shotgun (WGS) entry which is preliminary data.</text>
</comment>
<feature type="compositionally biased region" description="Low complexity" evidence="5">
    <location>
        <begin position="491"/>
        <end position="507"/>
    </location>
</feature>
<keyword evidence="3 6" id="KW-1133">Transmembrane helix</keyword>
<dbReference type="EMBL" id="JAVRRT010000002">
    <property type="protein sequence ID" value="KAK5174740.1"/>
    <property type="molecule type" value="Genomic_DNA"/>
</dbReference>
<feature type="transmembrane region" description="Helical" evidence="6">
    <location>
        <begin position="27"/>
        <end position="51"/>
    </location>
</feature>
<dbReference type="SMART" id="SM01417">
    <property type="entry name" value="Solute_trans_a"/>
    <property type="match status" value="1"/>
</dbReference>
<feature type="compositionally biased region" description="Basic and acidic residues" evidence="5">
    <location>
        <begin position="473"/>
        <end position="484"/>
    </location>
</feature>
<dbReference type="GO" id="GO:0016020">
    <property type="term" value="C:membrane"/>
    <property type="evidence" value="ECO:0007669"/>
    <property type="project" value="UniProtKB-SubCell"/>
</dbReference>
<feature type="transmembrane region" description="Helical" evidence="6">
    <location>
        <begin position="63"/>
        <end position="84"/>
    </location>
</feature>
<feature type="compositionally biased region" description="Basic and acidic residues" evidence="5">
    <location>
        <begin position="410"/>
        <end position="432"/>
    </location>
</feature>
<dbReference type="Pfam" id="PF03619">
    <property type="entry name" value="Solute_trans_a"/>
    <property type="match status" value="1"/>
</dbReference>
<feature type="transmembrane region" description="Helical" evidence="6">
    <location>
        <begin position="203"/>
        <end position="225"/>
    </location>
</feature>
<evidence type="ECO:0000256" key="1">
    <source>
        <dbReference type="ARBA" id="ARBA00004141"/>
    </source>
</evidence>
<evidence type="ECO:0000256" key="3">
    <source>
        <dbReference type="ARBA" id="ARBA00022989"/>
    </source>
</evidence>
<keyword evidence="2 6" id="KW-0812">Transmembrane</keyword>
<evidence type="ECO:0000256" key="2">
    <source>
        <dbReference type="ARBA" id="ARBA00022692"/>
    </source>
</evidence>
<evidence type="ECO:0000256" key="5">
    <source>
        <dbReference type="SAM" id="MobiDB-lite"/>
    </source>
</evidence>
<feature type="transmembrane region" description="Helical" evidence="6">
    <location>
        <begin position="280"/>
        <end position="304"/>
    </location>
</feature>
<gene>
    <name evidence="7" type="ORF">LTR77_001823</name>
</gene>
<dbReference type="PANTHER" id="PTHR23423">
    <property type="entry name" value="ORGANIC SOLUTE TRANSPORTER-RELATED"/>
    <property type="match status" value="1"/>
</dbReference>
<keyword evidence="8" id="KW-1185">Reference proteome</keyword>
<feature type="compositionally biased region" description="Gly residues" evidence="5">
    <location>
        <begin position="460"/>
        <end position="470"/>
    </location>
</feature>
<accession>A0AAV9PM52</accession>
<feature type="compositionally biased region" description="Polar residues" evidence="5">
    <location>
        <begin position="526"/>
        <end position="535"/>
    </location>
</feature>
<keyword evidence="4 6" id="KW-0472">Membrane</keyword>
<dbReference type="RefSeq" id="XP_064663409.1">
    <property type="nucleotide sequence ID" value="XM_064799082.1"/>
</dbReference>
<dbReference type="Proteomes" id="UP001337655">
    <property type="component" value="Unassembled WGS sequence"/>
</dbReference>
<feature type="transmembrane region" description="Helical" evidence="6">
    <location>
        <begin position="237"/>
        <end position="260"/>
    </location>
</feature>
<feature type="transmembrane region" description="Helical" evidence="6">
    <location>
        <begin position="157"/>
        <end position="183"/>
    </location>
</feature>
<dbReference type="InterPro" id="IPR005178">
    <property type="entry name" value="Ostalpha/TMEM184C"/>
</dbReference>
<dbReference type="GeneID" id="89923170"/>
<evidence type="ECO:0000256" key="6">
    <source>
        <dbReference type="SAM" id="Phobius"/>
    </source>
</evidence>
<feature type="compositionally biased region" description="Gly residues" evidence="5">
    <location>
        <begin position="508"/>
        <end position="519"/>
    </location>
</feature>
<reference evidence="7 8" key="1">
    <citation type="submission" date="2023-08" db="EMBL/GenBank/DDBJ databases">
        <title>Black Yeasts Isolated from many extreme environments.</title>
        <authorList>
            <person name="Coleine C."/>
            <person name="Stajich J.E."/>
            <person name="Selbmann L."/>
        </authorList>
    </citation>
    <scope>NUCLEOTIDE SEQUENCE [LARGE SCALE GENOMIC DNA]</scope>
    <source>
        <strain evidence="7 8">CCFEE 5935</strain>
    </source>
</reference>
<proteinExistence type="predicted"/>
<dbReference type="AlphaFoldDB" id="A0AAV9PM52"/>
<evidence type="ECO:0000256" key="4">
    <source>
        <dbReference type="ARBA" id="ARBA00023136"/>
    </source>
</evidence>
<evidence type="ECO:0000313" key="7">
    <source>
        <dbReference type="EMBL" id="KAK5174740.1"/>
    </source>
</evidence>
<protein>
    <recommendedName>
        <fullName evidence="9">DUF300-domain-containing protein</fullName>
    </recommendedName>
</protein>
<comment type="subcellular location">
    <subcellularLocation>
        <location evidence="1">Membrane</location>
        <topology evidence="1">Multi-pass membrane protein</topology>
    </subcellularLocation>
</comment>
<sequence length="561" mass="62499">MPVCNTTLTDLYIEEKPLWKGFTFHHLGLFLTAVFGGIATLIGLTLILLHATHYLKPYEQRHIIRILLLIPIYSVVSFLSYLEYRHAIYFDILEGCYEAFAISSFFTLLCHYIAPNLHDQKDYFRTLVPVNWFWGVFGLQLISGGQNKGPFRKPRSGLTWFNVIWIGVFQYCLIRVLFTIVAVVTQLNDVYCESSLSPAFAHVWVQVFEAASVTVAMFCLVQFYIQLKADLAEHRPFLKVLCIKLVIFFSFWQSIVISFLSSSDGPLQPTKTLAYPDIKVGIPSVLLCIEMAIFSVMHIFAFPWKPYSLKHSYKDPIHAPDSGFSDGGPPDGMKYKGFIWALADAFNPWDIVKMTARGLRWLFVGSRRRHDDVSYQLPPKAAGETRYAGPTYAGTGEAATELQRAPQGRGRSETVAEDDRAGLLGHEARMGREPSASPYRTYSEDDYAPGLPPRPPPGTAVGGRRGGGAGYDYDMKPTHFRPSDSSDDTGPYHPGYGPASSGPAAAGAGAGAQGIGGGVHPAFRTSVEQQRQQQDWDVFAGQGRVETGYRPYEGVYPDRRL</sequence>
<feature type="transmembrane region" description="Helical" evidence="6">
    <location>
        <begin position="96"/>
        <end position="114"/>
    </location>
</feature>
<evidence type="ECO:0000313" key="8">
    <source>
        <dbReference type="Proteomes" id="UP001337655"/>
    </source>
</evidence>
<evidence type="ECO:0008006" key="9">
    <source>
        <dbReference type="Google" id="ProtNLM"/>
    </source>
</evidence>
<organism evidence="7 8">
    <name type="scientific">Saxophila tyrrhenica</name>
    <dbReference type="NCBI Taxonomy" id="1690608"/>
    <lineage>
        <taxon>Eukaryota</taxon>
        <taxon>Fungi</taxon>
        <taxon>Dikarya</taxon>
        <taxon>Ascomycota</taxon>
        <taxon>Pezizomycotina</taxon>
        <taxon>Dothideomycetes</taxon>
        <taxon>Dothideomycetidae</taxon>
        <taxon>Mycosphaerellales</taxon>
        <taxon>Extremaceae</taxon>
        <taxon>Saxophila</taxon>
    </lineage>
</organism>
<feature type="region of interest" description="Disordered" evidence="5">
    <location>
        <begin position="398"/>
        <end position="561"/>
    </location>
</feature>
<name>A0AAV9PM52_9PEZI</name>